<dbReference type="InterPro" id="IPR009057">
    <property type="entry name" value="Homeodomain-like_sf"/>
</dbReference>
<dbReference type="AlphaFoldDB" id="A0A451A478"/>
<dbReference type="Pfam" id="PF13565">
    <property type="entry name" value="HTH_32"/>
    <property type="match status" value="1"/>
</dbReference>
<dbReference type="EMBL" id="CAADFZ010000013">
    <property type="protein sequence ID" value="VFK60840.1"/>
    <property type="molecule type" value="Genomic_DNA"/>
</dbReference>
<evidence type="ECO:0000313" key="2">
    <source>
        <dbReference type="EMBL" id="VFK69495.1"/>
    </source>
</evidence>
<reference evidence="1" key="1">
    <citation type="submission" date="2019-02" db="EMBL/GenBank/DDBJ databases">
        <authorList>
            <person name="Gruber-Vodicka R. H."/>
            <person name="Seah K. B. B."/>
        </authorList>
    </citation>
    <scope>NUCLEOTIDE SEQUENCE</scope>
    <source>
        <strain evidence="2">BECK_BY19</strain>
        <strain evidence="1">BECK_BY8</strain>
    </source>
</reference>
<keyword evidence="1" id="KW-0238">DNA-binding</keyword>
<gene>
    <name evidence="1" type="ORF">BECKUNK1418G_GA0071005_101340</name>
    <name evidence="2" type="ORF">BECKUNK1418H_GA0071006_101440</name>
</gene>
<accession>A0A451A478</accession>
<proteinExistence type="predicted"/>
<organism evidence="1">
    <name type="scientific">Candidatus Kentrum sp. UNK</name>
    <dbReference type="NCBI Taxonomy" id="2126344"/>
    <lineage>
        <taxon>Bacteria</taxon>
        <taxon>Pseudomonadati</taxon>
        <taxon>Pseudomonadota</taxon>
        <taxon>Gammaproteobacteria</taxon>
        <taxon>Candidatus Kentrum</taxon>
    </lineage>
</organism>
<dbReference type="SUPFAM" id="SSF46689">
    <property type="entry name" value="Homeodomain-like"/>
    <property type="match status" value="1"/>
</dbReference>
<name>A0A451A478_9GAMM</name>
<protein>
    <submittedName>
        <fullName evidence="1">Homeodomain-like domain-containing protein</fullName>
    </submittedName>
</protein>
<keyword evidence="1" id="KW-0371">Homeobox</keyword>
<dbReference type="EMBL" id="CAADGD010000014">
    <property type="protein sequence ID" value="VFK69495.1"/>
    <property type="molecule type" value="Genomic_DNA"/>
</dbReference>
<sequence length="156" mass="17551">MQKKYIVRLTDEERSTLEALTKKGKAAAYKIKHANVLLKVDANGPNWPDKKTAQSFSCNLDTVLNIRKRFVEQGFEAALGRRKREYPPIAPILDGEKEARLLQIACSQPLQGCAKWTLQLLADELVTLNVVESISKQTVMRTLKKTNFNPIEANIG</sequence>
<evidence type="ECO:0000313" key="1">
    <source>
        <dbReference type="EMBL" id="VFK60840.1"/>
    </source>
</evidence>
<dbReference type="GO" id="GO:0003677">
    <property type="term" value="F:DNA binding"/>
    <property type="evidence" value="ECO:0007669"/>
    <property type="project" value="UniProtKB-KW"/>
</dbReference>